<dbReference type="AlphaFoldDB" id="A0A317PFB3"/>
<dbReference type="InterPro" id="IPR018638">
    <property type="entry name" value="DUF2061_membrane"/>
</dbReference>
<evidence type="ECO:0000313" key="4">
    <source>
        <dbReference type="EMBL" id="PWV98340.1"/>
    </source>
</evidence>
<dbReference type="RefSeq" id="WP_110033749.1">
    <property type="nucleotide sequence ID" value="NZ_QGTR01000005.1"/>
</dbReference>
<gene>
    <name evidence="4" type="ORF">DFR52_105323</name>
</gene>
<dbReference type="EMBL" id="QGTR01000005">
    <property type="protein sequence ID" value="PWV98340.1"/>
    <property type="molecule type" value="Genomic_DNA"/>
</dbReference>
<keyword evidence="2" id="KW-0812">Transmembrane</keyword>
<evidence type="ECO:0000313" key="5">
    <source>
        <dbReference type="Proteomes" id="UP000246352"/>
    </source>
</evidence>
<feature type="region of interest" description="Disordered" evidence="1">
    <location>
        <begin position="68"/>
        <end position="88"/>
    </location>
</feature>
<dbReference type="Pfam" id="PF09834">
    <property type="entry name" value="DUF2061"/>
    <property type="match status" value="1"/>
</dbReference>
<feature type="domain" description="DUF2061" evidence="3">
    <location>
        <begin position="8"/>
        <end position="59"/>
    </location>
</feature>
<keyword evidence="2" id="KW-1133">Transmembrane helix</keyword>
<feature type="compositionally biased region" description="Gly residues" evidence="1">
    <location>
        <begin position="69"/>
        <end position="78"/>
    </location>
</feature>
<accession>A0A317PFB3</accession>
<proteinExistence type="predicted"/>
<reference evidence="4 5" key="1">
    <citation type="submission" date="2018-05" db="EMBL/GenBank/DDBJ databases">
        <title>Genomic Encyclopedia of Type Strains, Phase IV (KMG-IV): sequencing the most valuable type-strain genomes for metagenomic binning, comparative biology and taxonomic classification.</title>
        <authorList>
            <person name="Goeker M."/>
        </authorList>
    </citation>
    <scope>NUCLEOTIDE SEQUENCE [LARGE SCALE GENOMIC DNA]</scope>
    <source>
        <strain evidence="4 5">DSM 16791</strain>
    </source>
</reference>
<evidence type="ECO:0000259" key="3">
    <source>
        <dbReference type="Pfam" id="PF09834"/>
    </source>
</evidence>
<dbReference type="Proteomes" id="UP000246352">
    <property type="component" value="Unassembled WGS sequence"/>
</dbReference>
<organism evidence="4 5">
    <name type="scientific">Hoeflea marina</name>
    <dbReference type="NCBI Taxonomy" id="274592"/>
    <lineage>
        <taxon>Bacteria</taxon>
        <taxon>Pseudomonadati</taxon>
        <taxon>Pseudomonadota</taxon>
        <taxon>Alphaproteobacteria</taxon>
        <taxon>Hyphomicrobiales</taxon>
        <taxon>Rhizobiaceae</taxon>
        <taxon>Hoeflea</taxon>
    </lineage>
</organism>
<name>A0A317PFB3_9HYPH</name>
<protein>
    <submittedName>
        <fullName evidence="4">Putative membrane protein DUF2061</fullName>
    </submittedName>
</protein>
<keyword evidence="5" id="KW-1185">Reference proteome</keyword>
<keyword evidence="2" id="KW-0472">Membrane</keyword>
<evidence type="ECO:0000256" key="2">
    <source>
        <dbReference type="SAM" id="Phobius"/>
    </source>
</evidence>
<comment type="caution">
    <text evidence="4">The sequence shown here is derived from an EMBL/GenBank/DDBJ whole genome shotgun (WGS) entry which is preliminary data.</text>
</comment>
<feature type="transmembrane region" description="Helical" evidence="2">
    <location>
        <begin position="33"/>
        <end position="53"/>
    </location>
</feature>
<sequence length="88" mass="9277">METRTRTIAKATSWQLSGLVSMSGLAWLQSGSIAGAFSFALSAAAIGFVCFFLHERIWARIAWGRPGDRGAGGPGGPGLTDAHLTEIR</sequence>
<evidence type="ECO:0000256" key="1">
    <source>
        <dbReference type="SAM" id="MobiDB-lite"/>
    </source>
</evidence>